<dbReference type="EMBL" id="QEAO01000021">
    <property type="protein sequence ID" value="TPX33301.1"/>
    <property type="molecule type" value="Genomic_DNA"/>
</dbReference>
<dbReference type="GO" id="GO:0003735">
    <property type="term" value="F:structural constituent of ribosome"/>
    <property type="evidence" value="ECO:0007669"/>
    <property type="project" value="TreeGrafter"/>
</dbReference>
<protein>
    <recommendedName>
        <fullName evidence="7">Large ribosomal subunit protein mL44</fullName>
    </recommendedName>
</protein>
<comment type="similarity">
    <text evidence="6">Belongs to the ribonuclease III family. Mitochondrion-specific ribosomal protein mL44 subfamily.</text>
</comment>
<dbReference type="PANTHER" id="PTHR11207:SF32">
    <property type="entry name" value="LARGE RIBOSOMAL SUBUNIT PROTEIN ML44"/>
    <property type="match status" value="1"/>
</dbReference>
<evidence type="ECO:0000259" key="10">
    <source>
        <dbReference type="PROSITE" id="PS50137"/>
    </source>
</evidence>
<feature type="compositionally biased region" description="Low complexity" evidence="9">
    <location>
        <begin position="124"/>
        <end position="133"/>
    </location>
</feature>
<dbReference type="RefSeq" id="XP_031024313.1">
    <property type="nucleotide sequence ID" value="XM_031169659.1"/>
</dbReference>
<dbReference type="Gene3D" id="1.10.1520.10">
    <property type="entry name" value="Ribonuclease III domain"/>
    <property type="match status" value="1"/>
</dbReference>
<dbReference type="Pfam" id="PF14622">
    <property type="entry name" value="Ribonucleas_3_3"/>
    <property type="match status" value="1"/>
</dbReference>
<dbReference type="InterPro" id="IPR036389">
    <property type="entry name" value="RNase_III_sf"/>
</dbReference>
<dbReference type="GeneID" id="42004956"/>
<dbReference type="SMART" id="SM00358">
    <property type="entry name" value="DSRM"/>
    <property type="match status" value="1"/>
</dbReference>
<evidence type="ECO:0000256" key="9">
    <source>
        <dbReference type="SAM" id="MobiDB-lite"/>
    </source>
</evidence>
<name>A0A507C1K5_9FUNG</name>
<dbReference type="PANTHER" id="PTHR11207">
    <property type="entry name" value="RIBONUCLEASE III"/>
    <property type="match status" value="1"/>
</dbReference>
<dbReference type="PROSITE" id="PS50137">
    <property type="entry name" value="DS_RBD"/>
    <property type="match status" value="1"/>
</dbReference>
<reference evidence="12 13" key="1">
    <citation type="journal article" date="2019" name="Sci. Rep.">
        <title>Comparative genomics of chytrid fungi reveal insights into the obligate biotrophic and pathogenic lifestyle of Synchytrium endobioticum.</title>
        <authorList>
            <person name="van de Vossenberg B.T.L.H."/>
            <person name="Warris S."/>
            <person name="Nguyen H.D.T."/>
            <person name="van Gent-Pelzer M.P.E."/>
            <person name="Joly D.L."/>
            <person name="van de Geest H.C."/>
            <person name="Bonants P.J.M."/>
            <person name="Smith D.S."/>
            <person name="Levesque C.A."/>
            <person name="van der Lee T.A.J."/>
        </authorList>
    </citation>
    <scope>NUCLEOTIDE SEQUENCE [LARGE SCALE GENOMIC DNA]</scope>
    <source>
        <strain evidence="12 13">JEL517</strain>
    </source>
</reference>
<feature type="domain" description="RNase III" evidence="11">
    <location>
        <begin position="93"/>
        <end position="237"/>
    </location>
</feature>
<dbReference type="Pfam" id="PF22892">
    <property type="entry name" value="DSRM_MRPL44"/>
    <property type="match status" value="1"/>
</dbReference>
<dbReference type="CDD" id="cd19873">
    <property type="entry name" value="DSRM_MRPL3_like"/>
    <property type="match status" value="1"/>
</dbReference>
<evidence type="ECO:0000256" key="4">
    <source>
        <dbReference type="ARBA" id="ARBA00023128"/>
    </source>
</evidence>
<dbReference type="InterPro" id="IPR014720">
    <property type="entry name" value="dsRBD_dom"/>
</dbReference>
<dbReference type="Gene3D" id="3.30.160.20">
    <property type="match status" value="1"/>
</dbReference>
<organism evidence="12 13">
    <name type="scientific">Synchytrium microbalum</name>
    <dbReference type="NCBI Taxonomy" id="1806994"/>
    <lineage>
        <taxon>Eukaryota</taxon>
        <taxon>Fungi</taxon>
        <taxon>Fungi incertae sedis</taxon>
        <taxon>Chytridiomycota</taxon>
        <taxon>Chytridiomycota incertae sedis</taxon>
        <taxon>Chytridiomycetes</taxon>
        <taxon>Synchytriales</taxon>
        <taxon>Synchytriaceae</taxon>
        <taxon>Synchytrium</taxon>
    </lineage>
</organism>
<dbReference type="PROSITE" id="PS50142">
    <property type="entry name" value="RNASE_3_2"/>
    <property type="match status" value="1"/>
</dbReference>
<dbReference type="SMART" id="SM00535">
    <property type="entry name" value="RIBOc"/>
    <property type="match status" value="1"/>
</dbReference>
<dbReference type="GO" id="GO:0004525">
    <property type="term" value="F:ribonuclease III activity"/>
    <property type="evidence" value="ECO:0007669"/>
    <property type="project" value="InterPro"/>
</dbReference>
<dbReference type="GO" id="GO:0005739">
    <property type="term" value="C:mitochondrion"/>
    <property type="evidence" value="ECO:0007669"/>
    <property type="project" value="TreeGrafter"/>
</dbReference>
<dbReference type="GO" id="GO:0003725">
    <property type="term" value="F:double-stranded RNA binding"/>
    <property type="evidence" value="ECO:0007669"/>
    <property type="project" value="InterPro"/>
</dbReference>
<dbReference type="OrthoDB" id="67027at2759"/>
<accession>A0A507C1K5</accession>
<evidence type="ECO:0000256" key="8">
    <source>
        <dbReference type="PROSITE-ProRule" id="PRU00266"/>
    </source>
</evidence>
<comment type="subcellular location">
    <subcellularLocation>
        <location evidence="1">Mitochondrion</location>
    </subcellularLocation>
</comment>
<evidence type="ECO:0000256" key="5">
    <source>
        <dbReference type="ARBA" id="ARBA00023274"/>
    </source>
</evidence>
<feature type="domain" description="DRBM" evidence="10">
    <location>
        <begin position="264"/>
        <end position="334"/>
    </location>
</feature>
<keyword evidence="13" id="KW-1185">Reference proteome</keyword>
<sequence length="379" mass="41751">MSVREASRNVNHHAHRMSVYLSSTRTSSSPHIPLIPSNHHQHRNFPSEALAQKNLAKKLALKFPLPIHHIQPAPISRPPTPSSTSPEEYKARVAAFIARTGLSHLDTDVLVRALTHRSYRGPYNSSNSSNTTSGLPALSPLPPTDVNDRFAVVGESLLRMYITEWIAWRYRNLAGDDLEEAVDAYVGLAALAKVGRGLGVQRVMRWKYMDKETSLGETPIISRVMQALVGALYETKGPTPAKEFIKAHILSRVIDLESLIVINKPKAMLSQVYRTLKRERPIARLVKETGRQSHSPVFVVGMYSGDVKVGEGYGSSIKMAETRAAKDALLQYFLKDSKTTVQLPSDQVTGDEEDLISFFASKTAADASQPSSTDASPLS</sequence>
<evidence type="ECO:0000256" key="6">
    <source>
        <dbReference type="ARBA" id="ARBA00024034"/>
    </source>
</evidence>
<dbReference type="InterPro" id="IPR000999">
    <property type="entry name" value="RNase_III_dom"/>
</dbReference>
<dbReference type="AlphaFoldDB" id="A0A507C1K5"/>
<keyword evidence="2 8" id="KW-0694">RNA-binding</keyword>
<dbReference type="GO" id="GO:0006396">
    <property type="term" value="P:RNA processing"/>
    <property type="evidence" value="ECO:0007669"/>
    <property type="project" value="InterPro"/>
</dbReference>
<feature type="region of interest" description="Disordered" evidence="9">
    <location>
        <begin position="121"/>
        <end position="140"/>
    </location>
</feature>
<evidence type="ECO:0000256" key="1">
    <source>
        <dbReference type="ARBA" id="ARBA00004173"/>
    </source>
</evidence>
<dbReference type="STRING" id="1806994.A0A507C1K5"/>
<dbReference type="Proteomes" id="UP000319731">
    <property type="component" value="Unassembled WGS sequence"/>
</dbReference>
<dbReference type="InterPro" id="IPR044443">
    <property type="entry name" value="Ribosomal_mL44_DSRM_fung"/>
</dbReference>
<keyword evidence="4" id="KW-0496">Mitochondrion</keyword>
<evidence type="ECO:0000256" key="7">
    <source>
        <dbReference type="ARBA" id="ARBA00035187"/>
    </source>
</evidence>
<dbReference type="CDD" id="cd00593">
    <property type="entry name" value="RIBOc"/>
    <property type="match status" value="1"/>
</dbReference>
<keyword evidence="3" id="KW-0689">Ribosomal protein</keyword>
<dbReference type="SUPFAM" id="SSF69065">
    <property type="entry name" value="RNase III domain-like"/>
    <property type="match status" value="1"/>
</dbReference>
<proteinExistence type="inferred from homology"/>
<evidence type="ECO:0000313" key="12">
    <source>
        <dbReference type="EMBL" id="TPX33301.1"/>
    </source>
</evidence>
<evidence type="ECO:0000313" key="13">
    <source>
        <dbReference type="Proteomes" id="UP000319731"/>
    </source>
</evidence>
<evidence type="ECO:0000259" key="11">
    <source>
        <dbReference type="PROSITE" id="PS50142"/>
    </source>
</evidence>
<dbReference type="InterPro" id="IPR044444">
    <property type="entry name" value="Ribosomal_mL44_DSRM_metazoa"/>
</dbReference>
<comment type="caution">
    <text evidence="12">The sequence shown here is derived from an EMBL/GenBank/DDBJ whole genome shotgun (WGS) entry which is preliminary data.</text>
</comment>
<dbReference type="SUPFAM" id="SSF54768">
    <property type="entry name" value="dsRNA-binding domain-like"/>
    <property type="match status" value="1"/>
</dbReference>
<evidence type="ECO:0000256" key="3">
    <source>
        <dbReference type="ARBA" id="ARBA00022980"/>
    </source>
</evidence>
<keyword evidence="5" id="KW-0687">Ribonucleoprotein</keyword>
<evidence type="ECO:0000256" key="2">
    <source>
        <dbReference type="ARBA" id="ARBA00022884"/>
    </source>
</evidence>
<gene>
    <name evidence="12" type="ORF">SmJEL517_g03731</name>
</gene>